<comment type="caution">
    <text evidence="1">The sequence shown here is derived from an EMBL/GenBank/DDBJ whole genome shotgun (WGS) entry which is preliminary data.</text>
</comment>
<name>A0ABD3RIL2_9STRA</name>
<accession>A0ABD3RIL2</accession>
<reference evidence="1 2" key="1">
    <citation type="submission" date="2024-10" db="EMBL/GenBank/DDBJ databases">
        <title>Updated reference genomes for cyclostephanoid diatoms.</title>
        <authorList>
            <person name="Roberts W.R."/>
            <person name="Alverson A.J."/>
        </authorList>
    </citation>
    <scope>NUCLEOTIDE SEQUENCE [LARGE SCALE GENOMIC DNA]</scope>
    <source>
        <strain evidence="1 2">AJA228-03</strain>
    </source>
</reference>
<dbReference type="AlphaFoldDB" id="A0ABD3RIL2"/>
<evidence type="ECO:0000313" key="2">
    <source>
        <dbReference type="Proteomes" id="UP001530377"/>
    </source>
</evidence>
<sequence>MKSTLISIISSILGSEMALGQQYKLPWWHPTLQKVADEFIAAPPGHPLLDDDENFQGFIAIYENKNHRFFDGEDGFLYAPDGLPKNHPGLDQYFVPNVTPYGAFPTVYFDHPDVQEAYRQGKSLPQGHPVVMDLLSHLLPSNHPEIDDLFQQPKVLPIWHIDISMILNVDELPMGYPTIDVPFNHPNVDENYMNGIPQPEDHPSIEEMLLDYLPPNHPQNLDEMLHNPSDFPQPFGHPSVNSMLLRGSADPTTRPTNLVDTPATEVSMGEVEVSIESNQTTEGDSLEGIDVDIEDDQTIILKDFVENINVEGNQTTTEKDLLAEDEVYIEDDQPISEENLPEKDHINIDDDKPIMEDVEVTIQGNPPSGSSLFVMPCPSWCRMLVHIPVLYAIFVVH</sequence>
<organism evidence="1 2">
    <name type="scientific">Cyclostephanos tholiformis</name>
    <dbReference type="NCBI Taxonomy" id="382380"/>
    <lineage>
        <taxon>Eukaryota</taxon>
        <taxon>Sar</taxon>
        <taxon>Stramenopiles</taxon>
        <taxon>Ochrophyta</taxon>
        <taxon>Bacillariophyta</taxon>
        <taxon>Coscinodiscophyceae</taxon>
        <taxon>Thalassiosirophycidae</taxon>
        <taxon>Stephanodiscales</taxon>
        <taxon>Stephanodiscaceae</taxon>
        <taxon>Cyclostephanos</taxon>
    </lineage>
</organism>
<dbReference type="EMBL" id="JALLPB020000253">
    <property type="protein sequence ID" value="KAL3811551.1"/>
    <property type="molecule type" value="Genomic_DNA"/>
</dbReference>
<gene>
    <name evidence="1" type="ORF">ACHAXA_009680</name>
</gene>
<protein>
    <submittedName>
        <fullName evidence="1">Uncharacterized protein</fullName>
    </submittedName>
</protein>
<evidence type="ECO:0000313" key="1">
    <source>
        <dbReference type="EMBL" id="KAL3811551.1"/>
    </source>
</evidence>
<dbReference type="Proteomes" id="UP001530377">
    <property type="component" value="Unassembled WGS sequence"/>
</dbReference>
<keyword evidence="2" id="KW-1185">Reference proteome</keyword>
<proteinExistence type="predicted"/>